<dbReference type="EMBL" id="BRXY01000126">
    <property type="protein sequence ID" value="GMH68587.1"/>
    <property type="molecule type" value="Genomic_DNA"/>
</dbReference>
<dbReference type="Proteomes" id="UP001165085">
    <property type="component" value="Unassembled WGS sequence"/>
</dbReference>
<dbReference type="PROSITE" id="PS50206">
    <property type="entry name" value="RHODANESE_3"/>
    <property type="match status" value="1"/>
</dbReference>
<sequence>MRVALLSIALAARTTAFSPQILRPSRFLQTSSLLMSRKPGVSDPSTLSSFISQFGPSNIIVVDARNTDFTLEPGDAKTNSYAPIAGTQSGVRPNALNLPYDRVNKSMDLTDLPEDKSTPIISHCGGGGRGQKAKDYLIANGYENVLNGGGPEDKECWEVFGEL</sequence>
<keyword evidence="1" id="KW-0732">Signal</keyword>
<proteinExistence type="predicted"/>
<name>A0A9W7AFR6_9STRA</name>
<dbReference type="OrthoDB" id="566238at2759"/>
<evidence type="ECO:0000313" key="3">
    <source>
        <dbReference type="EMBL" id="GMH68587.1"/>
    </source>
</evidence>
<evidence type="ECO:0000256" key="1">
    <source>
        <dbReference type="SAM" id="SignalP"/>
    </source>
</evidence>
<gene>
    <name evidence="3" type="ORF">TrST_g11992</name>
</gene>
<protein>
    <recommendedName>
        <fullName evidence="2">Rhodanese domain-containing protein</fullName>
    </recommendedName>
</protein>
<dbReference type="CDD" id="cd00158">
    <property type="entry name" value="RHOD"/>
    <property type="match status" value="1"/>
</dbReference>
<organism evidence="3 4">
    <name type="scientific">Triparma strigata</name>
    <dbReference type="NCBI Taxonomy" id="1606541"/>
    <lineage>
        <taxon>Eukaryota</taxon>
        <taxon>Sar</taxon>
        <taxon>Stramenopiles</taxon>
        <taxon>Ochrophyta</taxon>
        <taxon>Bolidophyceae</taxon>
        <taxon>Parmales</taxon>
        <taxon>Triparmaceae</taxon>
        <taxon>Triparma</taxon>
    </lineage>
</organism>
<accession>A0A9W7AFR6</accession>
<keyword evidence="4" id="KW-1185">Reference proteome</keyword>
<dbReference type="AlphaFoldDB" id="A0A9W7AFR6"/>
<reference evidence="4" key="1">
    <citation type="journal article" date="2023" name="Commun. Biol.">
        <title>Genome analysis of Parmales, the sister group of diatoms, reveals the evolutionary specialization of diatoms from phago-mixotrophs to photoautotrophs.</title>
        <authorList>
            <person name="Ban H."/>
            <person name="Sato S."/>
            <person name="Yoshikawa S."/>
            <person name="Yamada K."/>
            <person name="Nakamura Y."/>
            <person name="Ichinomiya M."/>
            <person name="Sato N."/>
            <person name="Blanc-Mathieu R."/>
            <person name="Endo H."/>
            <person name="Kuwata A."/>
            <person name="Ogata H."/>
        </authorList>
    </citation>
    <scope>NUCLEOTIDE SEQUENCE [LARGE SCALE GENOMIC DNA]</scope>
    <source>
        <strain evidence="4">NIES 3701</strain>
    </source>
</reference>
<dbReference type="Gene3D" id="3.40.250.10">
    <property type="entry name" value="Rhodanese-like domain"/>
    <property type="match status" value="1"/>
</dbReference>
<feature type="signal peptide" evidence="1">
    <location>
        <begin position="1"/>
        <end position="16"/>
    </location>
</feature>
<feature type="domain" description="Rhodanese" evidence="2">
    <location>
        <begin position="55"/>
        <end position="153"/>
    </location>
</feature>
<feature type="chain" id="PRO_5040768200" description="Rhodanese domain-containing protein" evidence="1">
    <location>
        <begin position="17"/>
        <end position="163"/>
    </location>
</feature>
<evidence type="ECO:0000313" key="4">
    <source>
        <dbReference type="Proteomes" id="UP001165085"/>
    </source>
</evidence>
<comment type="caution">
    <text evidence="3">The sequence shown here is derived from an EMBL/GenBank/DDBJ whole genome shotgun (WGS) entry which is preliminary data.</text>
</comment>
<dbReference type="InterPro" id="IPR036873">
    <property type="entry name" value="Rhodanese-like_dom_sf"/>
</dbReference>
<evidence type="ECO:0000259" key="2">
    <source>
        <dbReference type="PROSITE" id="PS50206"/>
    </source>
</evidence>
<dbReference type="InterPro" id="IPR001763">
    <property type="entry name" value="Rhodanese-like_dom"/>
</dbReference>
<dbReference type="SUPFAM" id="SSF52821">
    <property type="entry name" value="Rhodanese/Cell cycle control phosphatase"/>
    <property type="match status" value="1"/>
</dbReference>